<comment type="caution">
    <text evidence="18">The sequence shown here is derived from an EMBL/GenBank/DDBJ whole genome shotgun (WGS) entry which is preliminary data.</text>
</comment>
<keyword evidence="2" id="KW-0690">Ribosome biogenesis</keyword>
<dbReference type="GO" id="GO:0042254">
    <property type="term" value="P:ribosome biogenesis"/>
    <property type="evidence" value="ECO:0007669"/>
    <property type="project" value="UniProtKB-KW"/>
</dbReference>
<dbReference type="InterPro" id="IPR044765">
    <property type="entry name" value="DDX47/Rrp3_DEADc"/>
</dbReference>
<feature type="repeat" description="WD" evidence="12">
    <location>
        <begin position="419"/>
        <end position="450"/>
    </location>
</feature>
<evidence type="ECO:0000256" key="8">
    <source>
        <dbReference type="ARBA" id="ARBA00022840"/>
    </source>
</evidence>
<feature type="short sequence motif" description="Q motif" evidence="13">
    <location>
        <begin position="620"/>
        <end position="648"/>
    </location>
</feature>
<dbReference type="InterPro" id="IPR001680">
    <property type="entry name" value="WD40_rpt"/>
</dbReference>
<dbReference type="SMART" id="SM00490">
    <property type="entry name" value="HELICc"/>
    <property type="match status" value="1"/>
</dbReference>
<dbReference type="InterPro" id="IPR014001">
    <property type="entry name" value="Helicase_ATP-bd"/>
</dbReference>
<proteinExistence type="inferred from homology"/>
<dbReference type="GO" id="GO:0003724">
    <property type="term" value="F:RNA helicase activity"/>
    <property type="evidence" value="ECO:0007669"/>
    <property type="project" value="InterPro"/>
</dbReference>
<evidence type="ECO:0000313" key="19">
    <source>
        <dbReference type="Proteomes" id="UP000298390"/>
    </source>
</evidence>
<accession>A0A4Y9YAW8</accession>
<feature type="region of interest" description="Disordered" evidence="14">
    <location>
        <begin position="25"/>
        <end position="115"/>
    </location>
</feature>
<keyword evidence="4" id="KW-0677">Repeat</keyword>
<sequence length="1055" mass="117238">MSDYSDYELEREANIAKNRALLATLDVTADLPPPKKREKTAQPTAKPVQAAKKTKREKQAPPPVRQSVRLRKPVVDPNESVAKKRKREKEEEERRAMEEEERLEAEEKARQAKKPRHYDLDLQDVAQELEPNELSSLRSTFTTAVQTVYPKRVGDPDDLVIEENAKEKAAVAELREKLGNLKVVSRAKVTQERVYSAAYHPDPTKDLIFFGDNHGALSIWDARAPTEDVTDADDDVSAAADETAGTSWRMQLHWPASSRSSITSIKFDPVDAHSVFTSAYDCTVRKLSFTSGISTEVFSMDDTLITCIDLPAAGNELWISDAAGGLTHLDLREDRSKARWYQVSDKKVGTVSINPTAPHYLVAASNSHAMRLWDTRKLRDIEVDTDGERENPNDFDQDIITDYLGSPKGKGCLRAEWRHGKSVSSAYWDPKGKYIVSTCYDDLIRSWDFSGSILKSNTTFPSSRPFSQLRHDCQTGRWVTVFKAQWSPNPDYYPHFTIGNMKRSLDIYSGRGELVARLADPTKISAVQAVTCSHPSVVDRVASAGDPVNHSGKVTYDSTIIIKSIPYSHLYLPTDQTFDECCTSFTQPSPGANLLEYFAQTGLAIMPAPEEASTSSVPTPTFKSLGLIDPLLEALEQLNFKTPTDIQTEALPHALQGRDIIGVASTGSGKTAAFALPILQKLWEEPRGLFACVLAPTRELAYQISQQFEGLGAAMGVRCATIVGGMDMMSQAVALAKRPHIVVATPGRLNDHLENTKGFSLRGLKFLVMDEADRLLDMDFGPIIDTILKAIPRERTTYLFSATMTTKVQKLQRASLSNPVRVEVSEKYSTVSTLLQYYLFMPLPQKDVHLIYLANSLTQNSIIIFTRTVHDAQRVSIMLRTLGFPAVPLHGQLSQSSRLGALAKFKSGGRKVLVATDVASRGLDIPHVDVVINYDVPTHSKDYIHRVGRTARAGRSGKSITLVTQYDVELIQRIEGTLGGKQMELWPIDAEEIALLRERVDEAGRVAINEMKDQGMRGGHGNKRRRDGGGRDDRDRDDDVVEAGMPTKKRSKGRR</sequence>
<keyword evidence="6" id="KW-0378">Hydrolase</keyword>
<dbReference type="STRING" id="34475.A0A4Y9YAW8"/>
<keyword evidence="7" id="KW-0347">Helicase</keyword>
<dbReference type="InterPro" id="IPR050079">
    <property type="entry name" value="DEAD_box_RNA_helicase"/>
</dbReference>
<dbReference type="SMART" id="SM00487">
    <property type="entry name" value="DEXDc"/>
    <property type="match status" value="1"/>
</dbReference>
<dbReference type="InterPro" id="IPR014014">
    <property type="entry name" value="RNA_helicase_DEAD_Q_motif"/>
</dbReference>
<feature type="compositionally biased region" description="Basic and acidic residues" evidence="14">
    <location>
        <begin position="88"/>
        <end position="97"/>
    </location>
</feature>
<organism evidence="18 19">
    <name type="scientific">Rhodofomes roseus</name>
    <dbReference type="NCBI Taxonomy" id="34475"/>
    <lineage>
        <taxon>Eukaryota</taxon>
        <taxon>Fungi</taxon>
        <taxon>Dikarya</taxon>
        <taxon>Basidiomycota</taxon>
        <taxon>Agaricomycotina</taxon>
        <taxon>Agaricomycetes</taxon>
        <taxon>Polyporales</taxon>
        <taxon>Rhodofomes</taxon>
    </lineage>
</organism>
<keyword evidence="10" id="KW-0539">Nucleus</keyword>
<dbReference type="PANTHER" id="PTHR47959">
    <property type="entry name" value="ATP-DEPENDENT RNA HELICASE RHLE-RELATED"/>
    <property type="match status" value="1"/>
</dbReference>
<feature type="region of interest" description="Disordered" evidence="14">
    <location>
        <begin position="1009"/>
        <end position="1055"/>
    </location>
</feature>
<dbReference type="InterPro" id="IPR027417">
    <property type="entry name" value="P-loop_NTPase"/>
</dbReference>
<dbReference type="Gene3D" id="2.130.10.10">
    <property type="entry name" value="YVTN repeat-like/Quinoprotein amine dehydrogenase"/>
    <property type="match status" value="1"/>
</dbReference>
<evidence type="ECO:0000313" key="18">
    <source>
        <dbReference type="EMBL" id="TFY59465.1"/>
    </source>
</evidence>
<evidence type="ECO:0000256" key="3">
    <source>
        <dbReference type="ARBA" id="ARBA00022574"/>
    </source>
</evidence>
<dbReference type="InterPro" id="IPR036322">
    <property type="entry name" value="WD40_repeat_dom_sf"/>
</dbReference>
<dbReference type="GO" id="GO:0005829">
    <property type="term" value="C:cytosol"/>
    <property type="evidence" value="ECO:0007669"/>
    <property type="project" value="TreeGrafter"/>
</dbReference>
<dbReference type="Pfam" id="PF00400">
    <property type="entry name" value="WD40"/>
    <property type="match status" value="1"/>
</dbReference>
<evidence type="ECO:0000256" key="1">
    <source>
        <dbReference type="ARBA" id="ARBA00004123"/>
    </source>
</evidence>
<dbReference type="PANTHER" id="PTHR47959:SF20">
    <property type="entry name" value="RNA HELICASE"/>
    <property type="match status" value="1"/>
</dbReference>
<dbReference type="PROSITE" id="PS51195">
    <property type="entry name" value="Q_MOTIF"/>
    <property type="match status" value="1"/>
</dbReference>
<dbReference type="InterPro" id="IPR011545">
    <property type="entry name" value="DEAD/DEAH_box_helicase_dom"/>
</dbReference>
<dbReference type="Pfam" id="PF00271">
    <property type="entry name" value="Helicase_C"/>
    <property type="match status" value="1"/>
</dbReference>
<evidence type="ECO:0000256" key="7">
    <source>
        <dbReference type="ARBA" id="ARBA00022806"/>
    </source>
</evidence>
<dbReference type="Proteomes" id="UP000298390">
    <property type="component" value="Unassembled WGS sequence"/>
</dbReference>
<dbReference type="SUPFAM" id="SSF50978">
    <property type="entry name" value="WD40 repeat-like"/>
    <property type="match status" value="1"/>
</dbReference>
<feature type="domain" description="Helicase ATP-binding" evidence="15">
    <location>
        <begin position="651"/>
        <end position="822"/>
    </location>
</feature>
<dbReference type="AlphaFoldDB" id="A0A4Y9YAW8"/>
<evidence type="ECO:0000256" key="2">
    <source>
        <dbReference type="ARBA" id="ARBA00022517"/>
    </source>
</evidence>
<comment type="similarity">
    <text evidence="11">Belongs to the DEAD box helicase family. DDX47/RRP3 subfamily.</text>
</comment>
<evidence type="ECO:0000256" key="12">
    <source>
        <dbReference type="PROSITE-ProRule" id="PRU00221"/>
    </source>
</evidence>
<dbReference type="GO" id="GO:0005524">
    <property type="term" value="F:ATP binding"/>
    <property type="evidence" value="ECO:0007669"/>
    <property type="project" value="UniProtKB-KW"/>
</dbReference>
<evidence type="ECO:0000256" key="10">
    <source>
        <dbReference type="ARBA" id="ARBA00023242"/>
    </source>
</evidence>
<comment type="subcellular location">
    <subcellularLocation>
        <location evidence="1">Nucleus</location>
    </subcellularLocation>
</comment>
<dbReference type="PROSITE" id="PS51194">
    <property type="entry name" value="HELICASE_CTER"/>
    <property type="match status" value="1"/>
</dbReference>
<dbReference type="CDD" id="cd18787">
    <property type="entry name" value="SF2_C_DEAD"/>
    <property type="match status" value="1"/>
</dbReference>
<keyword evidence="9" id="KW-0694">RNA-binding</keyword>
<dbReference type="SUPFAM" id="SSF52540">
    <property type="entry name" value="P-loop containing nucleoside triphosphate hydrolases"/>
    <property type="match status" value="1"/>
</dbReference>
<keyword evidence="5" id="KW-0547">Nucleotide-binding</keyword>
<dbReference type="GO" id="GO:0010467">
    <property type="term" value="P:gene expression"/>
    <property type="evidence" value="ECO:0007669"/>
    <property type="project" value="UniProtKB-ARBA"/>
</dbReference>
<feature type="domain" description="Helicase C-terminal" evidence="16">
    <location>
        <begin position="845"/>
        <end position="994"/>
    </location>
</feature>
<evidence type="ECO:0000259" key="15">
    <source>
        <dbReference type="PROSITE" id="PS51192"/>
    </source>
</evidence>
<dbReference type="InterPro" id="IPR000629">
    <property type="entry name" value="RNA-helicase_DEAD-box_CS"/>
</dbReference>
<dbReference type="Pfam" id="PF00270">
    <property type="entry name" value="DEAD"/>
    <property type="match status" value="1"/>
</dbReference>
<dbReference type="InterPro" id="IPR015943">
    <property type="entry name" value="WD40/YVTN_repeat-like_dom_sf"/>
</dbReference>
<reference evidence="18 19" key="1">
    <citation type="submission" date="2019-01" db="EMBL/GenBank/DDBJ databases">
        <title>Genome sequencing of the rare red list fungi Fomitopsis rosea.</title>
        <authorList>
            <person name="Buettner E."/>
            <person name="Kellner H."/>
        </authorList>
    </citation>
    <scope>NUCLEOTIDE SEQUENCE [LARGE SCALE GENOMIC DNA]</scope>
    <source>
        <strain evidence="18 19">DSM 105464</strain>
    </source>
</reference>
<dbReference type="PROSITE" id="PS00678">
    <property type="entry name" value="WD_REPEATS_1"/>
    <property type="match status" value="1"/>
</dbReference>
<keyword evidence="3 12" id="KW-0853">WD repeat</keyword>
<dbReference type="EMBL" id="SEKV01000302">
    <property type="protein sequence ID" value="TFY59465.1"/>
    <property type="molecule type" value="Genomic_DNA"/>
</dbReference>
<dbReference type="Gene3D" id="3.40.50.300">
    <property type="entry name" value="P-loop containing nucleotide triphosphate hydrolases"/>
    <property type="match status" value="2"/>
</dbReference>
<gene>
    <name evidence="18" type="ORF">EVJ58_g5756</name>
</gene>
<evidence type="ECO:0000256" key="4">
    <source>
        <dbReference type="ARBA" id="ARBA00022737"/>
    </source>
</evidence>
<evidence type="ECO:0000256" key="5">
    <source>
        <dbReference type="ARBA" id="ARBA00022741"/>
    </source>
</evidence>
<evidence type="ECO:0000256" key="14">
    <source>
        <dbReference type="SAM" id="MobiDB-lite"/>
    </source>
</evidence>
<evidence type="ECO:0000256" key="11">
    <source>
        <dbReference type="ARBA" id="ARBA00024350"/>
    </source>
</evidence>
<evidence type="ECO:0000256" key="9">
    <source>
        <dbReference type="ARBA" id="ARBA00022884"/>
    </source>
</evidence>
<evidence type="ECO:0000259" key="17">
    <source>
        <dbReference type="PROSITE" id="PS51195"/>
    </source>
</evidence>
<name>A0A4Y9YAW8_9APHY</name>
<evidence type="ECO:0000256" key="13">
    <source>
        <dbReference type="PROSITE-ProRule" id="PRU00552"/>
    </source>
</evidence>
<dbReference type="GO" id="GO:0016787">
    <property type="term" value="F:hydrolase activity"/>
    <property type="evidence" value="ECO:0007669"/>
    <property type="project" value="UniProtKB-KW"/>
</dbReference>
<evidence type="ECO:0000256" key="6">
    <source>
        <dbReference type="ARBA" id="ARBA00022801"/>
    </source>
</evidence>
<dbReference type="PROSITE" id="PS50082">
    <property type="entry name" value="WD_REPEATS_2"/>
    <property type="match status" value="1"/>
</dbReference>
<feature type="domain" description="DEAD-box RNA helicase Q" evidence="17">
    <location>
        <begin position="620"/>
        <end position="648"/>
    </location>
</feature>
<dbReference type="CDD" id="cd17954">
    <property type="entry name" value="DEADc_DDX47"/>
    <property type="match status" value="1"/>
</dbReference>
<dbReference type="GO" id="GO:0003723">
    <property type="term" value="F:RNA binding"/>
    <property type="evidence" value="ECO:0007669"/>
    <property type="project" value="UniProtKB-KW"/>
</dbReference>
<dbReference type="PROSITE" id="PS00039">
    <property type="entry name" value="DEAD_ATP_HELICASE"/>
    <property type="match status" value="1"/>
</dbReference>
<evidence type="ECO:0000259" key="16">
    <source>
        <dbReference type="PROSITE" id="PS51194"/>
    </source>
</evidence>
<protein>
    <submittedName>
        <fullName evidence="18">Uncharacterized protein</fullName>
    </submittedName>
</protein>
<dbReference type="SMART" id="SM00320">
    <property type="entry name" value="WD40"/>
    <property type="match status" value="4"/>
</dbReference>
<dbReference type="GO" id="GO:0005634">
    <property type="term" value="C:nucleus"/>
    <property type="evidence" value="ECO:0007669"/>
    <property type="project" value="UniProtKB-SubCell"/>
</dbReference>
<dbReference type="InterPro" id="IPR019775">
    <property type="entry name" value="WD40_repeat_CS"/>
</dbReference>
<dbReference type="InterPro" id="IPR001650">
    <property type="entry name" value="Helicase_C-like"/>
</dbReference>
<keyword evidence="8" id="KW-0067">ATP-binding</keyword>
<dbReference type="PROSITE" id="PS51192">
    <property type="entry name" value="HELICASE_ATP_BIND_1"/>
    <property type="match status" value="1"/>
</dbReference>